<dbReference type="PROSITE" id="PS51782">
    <property type="entry name" value="LYSM"/>
    <property type="match status" value="1"/>
</dbReference>
<accession>A0A433RWY7</accession>
<dbReference type="PANTHER" id="PTHR34700:SF4">
    <property type="entry name" value="PHAGE-LIKE ELEMENT PBSX PROTEIN XKDP"/>
    <property type="match status" value="1"/>
</dbReference>
<evidence type="ECO:0000313" key="3">
    <source>
        <dbReference type="EMBL" id="RUS57787.1"/>
    </source>
</evidence>
<dbReference type="InterPro" id="IPR036779">
    <property type="entry name" value="LysM_dom_sf"/>
</dbReference>
<keyword evidence="4" id="KW-1185">Reference proteome</keyword>
<protein>
    <submittedName>
        <fullName evidence="3">Peptidase M23B</fullName>
    </submittedName>
</protein>
<sequence>MKSIKALVAGTTLAVGLAAFAGASNASAQTAYTVQSGDTLAKISQKYVGDFSLVNSIASANGIANPNMIYVGERLTIPSKGQAVTKTSQATTTYSAPKTQTTYKAQSTYKKPAYNTQKSYSTNTAAKKSYTQKATYKKPATQSYKRTTSASAGSNSAKEWIANKESSGSYSARSATGKYIGRYQLDKSYLNGDYSAANQERVANNYVKQRYGSWEAAKSFWVKNGWY</sequence>
<dbReference type="Gene3D" id="3.10.350.10">
    <property type="entry name" value="LysM domain"/>
    <property type="match status" value="1"/>
</dbReference>
<keyword evidence="1" id="KW-0732">Signal</keyword>
<feature type="domain" description="LysM" evidence="2">
    <location>
        <begin position="30"/>
        <end position="77"/>
    </location>
</feature>
<organism evidence="3 4">
    <name type="scientific">Candidatus Kurthia intestinigallinarum</name>
    <dbReference type="NCBI Taxonomy" id="1562256"/>
    <lineage>
        <taxon>Bacteria</taxon>
        <taxon>Bacillati</taxon>
        <taxon>Bacillota</taxon>
        <taxon>Bacilli</taxon>
        <taxon>Bacillales</taxon>
        <taxon>Caryophanaceae</taxon>
        <taxon>Kurthia</taxon>
    </lineage>
</organism>
<dbReference type="OrthoDB" id="117366at2"/>
<evidence type="ECO:0000313" key="4">
    <source>
        <dbReference type="Proteomes" id="UP000288623"/>
    </source>
</evidence>
<evidence type="ECO:0000256" key="1">
    <source>
        <dbReference type="SAM" id="SignalP"/>
    </source>
</evidence>
<feature type="chain" id="PRO_5019389278" evidence="1">
    <location>
        <begin position="29"/>
        <end position="227"/>
    </location>
</feature>
<evidence type="ECO:0000259" key="2">
    <source>
        <dbReference type="PROSITE" id="PS51782"/>
    </source>
</evidence>
<proteinExistence type="predicted"/>
<dbReference type="EMBL" id="JTFC01000011">
    <property type="protein sequence ID" value="RUS57787.1"/>
    <property type="molecule type" value="Genomic_DNA"/>
</dbReference>
<dbReference type="SUPFAM" id="SSF54106">
    <property type="entry name" value="LysM domain"/>
    <property type="match status" value="1"/>
</dbReference>
<gene>
    <name evidence="3" type="ORF">QI30_03640</name>
</gene>
<dbReference type="AlphaFoldDB" id="A0A433RWY7"/>
<feature type="signal peptide" evidence="1">
    <location>
        <begin position="1"/>
        <end position="28"/>
    </location>
</feature>
<dbReference type="Proteomes" id="UP000288623">
    <property type="component" value="Unassembled WGS sequence"/>
</dbReference>
<dbReference type="SMART" id="SM00257">
    <property type="entry name" value="LysM"/>
    <property type="match status" value="1"/>
</dbReference>
<comment type="caution">
    <text evidence="3">The sequence shown here is derived from an EMBL/GenBank/DDBJ whole genome shotgun (WGS) entry which is preliminary data.</text>
</comment>
<dbReference type="InterPro" id="IPR018392">
    <property type="entry name" value="LysM"/>
</dbReference>
<dbReference type="RefSeq" id="WP_126989599.1">
    <property type="nucleotide sequence ID" value="NZ_JTFC01000011.1"/>
</dbReference>
<dbReference type="CDD" id="cd00118">
    <property type="entry name" value="LysM"/>
    <property type="match status" value="1"/>
</dbReference>
<name>A0A433RWY7_9BACL</name>
<dbReference type="InterPro" id="IPR052196">
    <property type="entry name" value="Bact_Kbp"/>
</dbReference>
<reference evidence="3 4" key="1">
    <citation type="submission" date="2014-11" db="EMBL/GenBank/DDBJ databases">
        <title>Genome sequence and analysis of novel Kurthia sp.</title>
        <authorList>
            <person name="Lawson J.N."/>
            <person name="Gonzalez J.E."/>
            <person name="Rinauldi L."/>
            <person name="Xuan Z."/>
            <person name="Firman A."/>
            <person name="Shaddox L."/>
            <person name="Trudeau A."/>
            <person name="Shah S."/>
            <person name="Reiman D."/>
        </authorList>
    </citation>
    <scope>NUCLEOTIDE SEQUENCE [LARGE SCALE GENOMIC DNA]</scope>
    <source>
        <strain evidence="3 4">3B1D</strain>
    </source>
</reference>
<dbReference type="PANTHER" id="PTHR34700">
    <property type="entry name" value="POTASSIUM BINDING PROTEIN KBP"/>
    <property type="match status" value="1"/>
</dbReference>
<dbReference type="Pfam" id="PF01476">
    <property type="entry name" value="LysM"/>
    <property type="match status" value="1"/>
</dbReference>